<dbReference type="Pfam" id="PF11705">
    <property type="entry name" value="RNA_pol_3_Rpc31"/>
    <property type="match status" value="1"/>
</dbReference>
<gene>
    <name evidence="5" type="ORF">MP_TR7898_c7_g1_i1_g.23852</name>
</gene>
<accession>A0A1J3JKT6</accession>
<organism evidence="5">
    <name type="scientific">Noccaea caerulescens</name>
    <name type="common">Alpine penny-cress</name>
    <name type="synonym">Thlaspi caerulescens</name>
    <dbReference type="NCBI Taxonomy" id="107243"/>
    <lineage>
        <taxon>Eukaryota</taxon>
        <taxon>Viridiplantae</taxon>
        <taxon>Streptophyta</taxon>
        <taxon>Embryophyta</taxon>
        <taxon>Tracheophyta</taxon>
        <taxon>Spermatophyta</taxon>
        <taxon>Magnoliopsida</taxon>
        <taxon>eudicotyledons</taxon>
        <taxon>Gunneridae</taxon>
        <taxon>Pentapetalae</taxon>
        <taxon>rosids</taxon>
        <taxon>malvids</taxon>
        <taxon>Brassicales</taxon>
        <taxon>Brassicaceae</taxon>
        <taxon>Coluteocarpeae</taxon>
        <taxon>Noccaea</taxon>
    </lineage>
</organism>
<dbReference type="GO" id="GO:0006383">
    <property type="term" value="P:transcription by RNA polymerase III"/>
    <property type="evidence" value="ECO:0007669"/>
    <property type="project" value="InterPro"/>
</dbReference>
<dbReference type="InterPro" id="IPR024661">
    <property type="entry name" value="RNA_pol_III_Rpc31"/>
</dbReference>
<dbReference type="EMBL" id="GEVM01012816">
    <property type="protein sequence ID" value="JAU93122.1"/>
    <property type="molecule type" value="Transcribed_RNA"/>
</dbReference>
<dbReference type="AlphaFoldDB" id="A0A1J3JKT6"/>
<keyword evidence="3" id="KW-0539">Nucleus</keyword>
<feature type="region of interest" description="Disordered" evidence="4">
    <location>
        <begin position="1"/>
        <end position="22"/>
    </location>
</feature>
<evidence type="ECO:0000256" key="3">
    <source>
        <dbReference type="ARBA" id="ARBA00023242"/>
    </source>
</evidence>
<dbReference type="PANTHER" id="PTHR15367:SF2">
    <property type="entry name" value="DNA-DIRECTED RNA POLYMERASE III SUBUNIT"/>
    <property type="match status" value="1"/>
</dbReference>
<dbReference type="GO" id="GO:0005666">
    <property type="term" value="C:RNA polymerase III complex"/>
    <property type="evidence" value="ECO:0007669"/>
    <property type="project" value="TreeGrafter"/>
</dbReference>
<name>A0A1J3JKT6_NOCCA</name>
<evidence type="ECO:0000256" key="2">
    <source>
        <dbReference type="ARBA" id="ARBA00008352"/>
    </source>
</evidence>
<feature type="compositionally biased region" description="Acidic residues" evidence="4">
    <location>
        <begin position="175"/>
        <end position="185"/>
    </location>
</feature>
<comment type="similarity">
    <text evidence="2">Belongs to the eukaryotic RPC7 RNA polymerase subunit family.</text>
</comment>
<evidence type="ECO:0000256" key="1">
    <source>
        <dbReference type="ARBA" id="ARBA00004123"/>
    </source>
</evidence>
<evidence type="ECO:0008006" key="6">
    <source>
        <dbReference type="Google" id="ProtNLM"/>
    </source>
</evidence>
<evidence type="ECO:0000256" key="4">
    <source>
        <dbReference type="SAM" id="MobiDB-lite"/>
    </source>
</evidence>
<evidence type="ECO:0000313" key="5">
    <source>
        <dbReference type="EMBL" id="JAU93122.1"/>
    </source>
</evidence>
<proteinExistence type="inferred from homology"/>
<feature type="region of interest" description="Disordered" evidence="4">
    <location>
        <begin position="154"/>
        <end position="191"/>
    </location>
</feature>
<protein>
    <recommendedName>
        <fullName evidence="6">DNA-directed RNA polymerase III subunit RPC7</fullName>
    </recommendedName>
</protein>
<sequence>MAYRGGRGGRGRGRGGFGGGTFKYRDTTAEPFEIFPEITLPNAKSIPIDKELIKSYSQFQSFWKNSSYHLGDGVSKQKKENLDIEMYSDSLKPKKKANKTGSFYDFLVLRPDNFPKELLGETRRERPVKRARWTQDADLQKLDLFEKLEAKYKAAGKEDNPEGEDDEEKEKKKEDDEDDDDDDKESEISISSGGDYDQVMLLFSHLNGHMKSSFKLVKNLVLECFLCRMKTLMMMMTILTRRKMLIVNNHCIKKKFLHNLLPKRIKFC</sequence>
<comment type="subcellular location">
    <subcellularLocation>
        <location evidence="1">Nucleus</location>
    </subcellularLocation>
</comment>
<dbReference type="PANTHER" id="PTHR15367">
    <property type="entry name" value="DNA-DIRECTED RNA POLYMERASE III"/>
    <property type="match status" value="1"/>
</dbReference>
<reference evidence="5" key="1">
    <citation type="submission" date="2016-07" db="EMBL/GenBank/DDBJ databases">
        <title>De novo transcriptome assembly of four accessions of the metal hyperaccumulator plant Noccaea caerulescens.</title>
        <authorList>
            <person name="Blande D."/>
            <person name="Halimaa P."/>
            <person name="Tervahauta A.I."/>
            <person name="Aarts M.G."/>
            <person name="Karenlampi S.O."/>
        </authorList>
    </citation>
    <scope>NUCLEOTIDE SEQUENCE</scope>
</reference>